<evidence type="ECO:0000256" key="15">
    <source>
        <dbReference type="ARBA" id="ARBA00023158"/>
    </source>
</evidence>
<dbReference type="GO" id="GO:0004525">
    <property type="term" value="F:ribonuclease III activity"/>
    <property type="evidence" value="ECO:0000318"/>
    <property type="project" value="GO_Central"/>
</dbReference>
<dbReference type="InterPro" id="IPR036085">
    <property type="entry name" value="PAZ_dom_sf"/>
</dbReference>
<evidence type="ECO:0000256" key="19">
    <source>
        <dbReference type="ARBA" id="ARBA00056187"/>
    </source>
</evidence>
<dbReference type="Pfam" id="PF00035">
    <property type="entry name" value="dsrm"/>
    <property type="match status" value="1"/>
</dbReference>
<dbReference type="SMART" id="SM00490">
    <property type="entry name" value="HELICc"/>
    <property type="match status" value="1"/>
</dbReference>
<dbReference type="Gene3D" id="1.10.1520.10">
    <property type="entry name" value="Ribonuclease III domain"/>
    <property type="match status" value="2"/>
</dbReference>
<dbReference type="Pfam" id="PF00270">
    <property type="entry name" value="DEAD"/>
    <property type="match status" value="1"/>
</dbReference>
<keyword evidence="6" id="KW-0479">Metal-binding</keyword>
<dbReference type="FunFam" id="3.40.50.300:FF:000420">
    <property type="entry name" value="Endoribonuclease dicer-like 1"/>
    <property type="match status" value="1"/>
</dbReference>
<evidence type="ECO:0000256" key="2">
    <source>
        <dbReference type="ARBA" id="ARBA00001946"/>
    </source>
</evidence>
<comment type="cofactor">
    <cofactor evidence="2">
        <name>Mg(2+)</name>
        <dbReference type="ChEBI" id="CHEBI:18420"/>
    </cofactor>
</comment>
<dbReference type="Pfam" id="PF00636">
    <property type="entry name" value="Ribonuclease_3"/>
    <property type="match status" value="2"/>
</dbReference>
<keyword evidence="13" id="KW-0460">Magnesium</keyword>
<dbReference type="InterPro" id="IPR003100">
    <property type="entry name" value="PAZ_dom"/>
</dbReference>
<dbReference type="GO" id="GO:0046872">
    <property type="term" value="F:metal ion binding"/>
    <property type="evidence" value="ECO:0007669"/>
    <property type="project" value="UniProtKB-KW"/>
</dbReference>
<dbReference type="FunFam" id="2.170.260.10:FF:000004">
    <property type="entry name" value="Dicer-like 104"/>
    <property type="match status" value="1"/>
</dbReference>
<dbReference type="GeneID" id="100838800"/>
<evidence type="ECO:0000259" key="24">
    <source>
        <dbReference type="PROSITE" id="PS51192"/>
    </source>
</evidence>
<evidence type="ECO:0000256" key="16">
    <source>
        <dbReference type="ARBA" id="ARBA00023211"/>
    </source>
</evidence>
<dbReference type="GO" id="GO:0005634">
    <property type="term" value="C:nucleus"/>
    <property type="evidence" value="ECO:0000318"/>
    <property type="project" value="GO_Central"/>
</dbReference>
<dbReference type="Pfam" id="PF00271">
    <property type="entry name" value="Helicase_C"/>
    <property type="match status" value="1"/>
</dbReference>
<sequence>MAAAADDPMPPPPLPPPRRPHKQLNPRRYQVEVFEAALVGNTIAVLDTGSGKTMVAVMLAREHVRRVRAGEAPRRTVVFLAPTVHLVHQQFEVISEYTDLDATECYGASGVGGWSAEHWKEEVGSKEIAVMTPQILLDALRHAFVTMSVVSLLILDECHRACGNHPYTQIMKEFYLGSQWRPAVFGMTASPVATKGTSTIQDCEAHIAQLELALDSKVYIIKDRSELESFSPPATIVNKYYDAYLVDFEDLKSKLQILFEEFDALLVSLQESSPNKFEDTNNILETSRKSLCRYHGKILYGLNYLGPIITAEVVKIYSESIKALGDSEDCFSKAGFNLHVSYFKEALDLIQEVLPQGYDELMKSESGSAELSKRGYISSKVDTLINIFKSFGSSNEVLCLIFVERIMTAKAVERFMRGIVNFSRFSISYLTGGSTSKDALSPAVQQFTLDLFRAGKVNLLFTTDVTEEGIDVPNCSCVIRFDLPRTVSSYVQSRGRARKSSSNYVLMIERGNMEQQEQIFRIIQTEYYIKHFALYRRANVSSYDLPMQDKHTYHVDSTGATITAECCVNLIRKYCEKLPKDRYYMPKPSYEMAVEDGSYQCTLILPPNAAFQRIIGPSCSTGNLAKQLVSLEACKKLHQLGELDDHLVPLTEGPMDIGNSRTNEKCISGPGTTKRKELHGTTSVLALTGTWTHESENVSLNAYRFDFRCDQEGENYAGFVLLMESALDDDVACSKMDLFLIPNKMVYTTITPCGKIQLNKKQLREGKLFQEFFFNGIFGRLFHGSRTSGVQREFIFRKGYEIQWSSESMYLLLPLCYSSHIQHDLSINWEAIGFCTDALEQLRNMYTEDGNLHANFIQCRSIKGEDMIHMANKSLRVSSIKDSVVLSLHTGRIYSVLDLIIDTTAEDSFDEMYNGKASTFASFVDYYHEKYGIIIRHPKQPLLLLKQSHNAHNLLFSKLKYIDGPTGNPLLMEKEQIHARVPPELLIHIDVTIEILKSFYLLPSVMHRLQSLMLASQLRGDIGYIQHIPSCLILEAITTLRCCETFSLERLELLGDSVLKYVIGCDLFLRYPMKHEGHLSDMRSKAVCNAKLHKHGVWRSLQGYIRDSAFDPRRWVAPGQISLRPFPCNCGIETSFVPTNGMYIRDDPSFVVGKPCDKGHRWMCSKTISDCVEALVGAYYVGGGIIAALWVMRWFGIEIKCDRKLVQEVKLNASYICYLPKTNDIDELEVKLKYNFSVKGLLLEAITHPSAQESGVDYCYQRLEFLGDCVLDLLITQYLYVTHTDVDPGELTDLRSALVSNENFAQAVVRNNIHSHLQHGSGVLLEQITEYVRFNLECQGKENEFLQHSTCKVPKVLGDIMESIAGAIFIDTDFNVDLLWNIVEPLLSPMITPENLALPPYRELLELCSHLGYFINSKYSSKGEEVIIEMSVQLRDELLVAQGHDSNKKSAKAKAAARILADLKKRGLSIKQCFSMYKQLDIISSDLQFNLTSLESPLDYNDVNDNPSIKGFSSQKEAVVVTLKMDKGGPRSVLFKLCKRLQWPMPEFEFVEQRFRTPIVLDGVTTTNFNSFVSTITLHIPDVTAITLQGERRTDKKSAQDSASLIMLHELQCLKVCICKT</sequence>
<dbReference type="PROSITE" id="PS51194">
    <property type="entry name" value="HELICASE_CTER"/>
    <property type="match status" value="1"/>
</dbReference>
<dbReference type="SMR" id="A0A0Q3IA57"/>
<keyword evidence="9" id="KW-0255">Endonuclease</keyword>
<evidence type="ECO:0000256" key="12">
    <source>
        <dbReference type="ARBA" id="ARBA00022840"/>
    </source>
</evidence>
<dbReference type="PANTHER" id="PTHR14950:SF31">
    <property type="entry name" value="ENDORIBONUCLEASE DICER HOMOLOG 3B"/>
    <property type="match status" value="1"/>
</dbReference>
<dbReference type="FunFam" id="3.40.50.300:FF:000705">
    <property type="entry name" value="Endoribonuclease dicer-like protein"/>
    <property type="match status" value="1"/>
</dbReference>
<dbReference type="PROSITE" id="PS50821">
    <property type="entry name" value="PAZ"/>
    <property type="match status" value="1"/>
</dbReference>
<evidence type="ECO:0000313" key="29">
    <source>
        <dbReference type="Proteomes" id="UP000008810"/>
    </source>
</evidence>
<dbReference type="GO" id="GO:0005737">
    <property type="term" value="C:cytoplasm"/>
    <property type="evidence" value="ECO:0000318"/>
    <property type="project" value="GO_Central"/>
</dbReference>
<dbReference type="RefSeq" id="XP_014755751.1">
    <property type="nucleotide sequence ID" value="XM_014900265.2"/>
</dbReference>
<evidence type="ECO:0000256" key="21">
    <source>
        <dbReference type="SAM" id="MobiDB-lite"/>
    </source>
</evidence>
<dbReference type="Gene3D" id="3.40.50.300">
    <property type="entry name" value="P-loop containing nucleotide triphosphate hydrolases"/>
    <property type="match status" value="2"/>
</dbReference>
<evidence type="ECO:0000256" key="11">
    <source>
        <dbReference type="ARBA" id="ARBA00022806"/>
    </source>
</evidence>
<dbReference type="FunFam" id="1.10.1520.10:FF:000008">
    <property type="entry name" value="Dicer-like 104"/>
    <property type="match status" value="1"/>
</dbReference>
<keyword evidence="12" id="KW-0067">ATP-binding</keyword>
<dbReference type="FunCoup" id="A0A0Q3IA57">
    <property type="interactions" value="1340"/>
</dbReference>
<dbReference type="SUPFAM" id="SSF101690">
    <property type="entry name" value="PAZ domain"/>
    <property type="match status" value="1"/>
</dbReference>
<dbReference type="SMART" id="SM00949">
    <property type="entry name" value="PAZ"/>
    <property type="match status" value="1"/>
</dbReference>
<keyword evidence="16" id="KW-0464">Manganese</keyword>
<keyword evidence="14 20" id="KW-0694">RNA-binding</keyword>
<dbReference type="Gene3D" id="3.30.160.380">
    <property type="entry name" value="Dicer dimerisation domain"/>
    <property type="match status" value="1"/>
</dbReference>
<dbReference type="FunFam" id="1.10.1520.10:FF:000004">
    <property type="entry name" value="Endoribonuclease dicer-like 1"/>
    <property type="match status" value="1"/>
</dbReference>
<dbReference type="CDD" id="cd18034">
    <property type="entry name" value="DEXHc_dicer"/>
    <property type="match status" value="1"/>
</dbReference>
<evidence type="ECO:0000256" key="13">
    <source>
        <dbReference type="ARBA" id="ARBA00022842"/>
    </source>
</evidence>
<evidence type="ECO:0000256" key="5">
    <source>
        <dbReference type="ARBA" id="ARBA00022722"/>
    </source>
</evidence>
<dbReference type="GO" id="GO:0010267">
    <property type="term" value="P:ta-siRNA processing"/>
    <property type="evidence" value="ECO:0007669"/>
    <property type="project" value="UniProtKB-ARBA"/>
</dbReference>
<dbReference type="FunFam" id="3.30.160.380:FF:000001">
    <property type="entry name" value="Endoribonuclease dicer-like 1"/>
    <property type="match status" value="1"/>
</dbReference>
<evidence type="ECO:0000259" key="25">
    <source>
        <dbReference type="PROSITE" id="PS51194"/>
    </source>
</evidence>
<feature type="domain" description="Helicase ATP-binding" evidence="24">
    <location>
        <begin position="33"/>
        <end position="191"/>
    </location>
</feature>
<keyword evidence="5" id="KW-0540">Nuclease</keyword>
<dbReference type="PROSITE" id="PS51192">
    <property type="entry name" value="HELICASE_ATP_BIND_1"/>
    <property type="match status" value="1"/>
</dbReference>
<name>A0A0Q3IA57_BRADI</name>
<proteinExistence type="inferred from homology"/>
<dbReference type="GO" id="GO:0030422">
    <property type="term" value="P:siRNA processing"/>
    <property type="evidence" value="ECO:0000318"/>
    <property type="project" value="GO_Central"/>
</dbReference>
<dbReference type="Pfam" id="PF02170">
    <property type="entry name" value="PAZ"/>
    <property type="match status" value="1"/>
</dbReference>
<evidence type="ECO:0000256" key="10">
    <source>
        <dbReference type="ARBA" id="ARBA00022801"/>
    </source>
</evidence>
<keyword evidence="15" id="KW-0943">RNA-mediated gene silencing</keyword>
<organism evidence="27">
    <name type="scientific">Brachypodium distachyon</name>
    <name type="common">Purple false brome</name>
    <name type="synonym">Trachynia distachya</name>
    <dbReference type="NCBI Taxonomy" id="15368"/>
    <lineage>
        <taxon>Eukaryota</taxon>
        <taxon>Viridiplantae</taxon>
        <taxon>Streptophyta</taxon>
        <taxon>Embryophyta</taxon>
        <taxon>Tracheophyta</taxon>
        <taxon>Spermatophyta</taxon>
        <taxon>Magnoliopsida</taxon>
        <taxon>Liliopsida</taxon>
        <taxon>Poales</taxon>
        <taxon>Poaceae</taxon>
        <taxon>BOP clade</taxon>
        <taxon>Pooideae</taxon>
        <taxon>Stipodae</taxon>
        <taxon>Brachypodieae</taxon>
        <taxon>Brachypodium</taxon>
    </lineage>
</organism>
<feature type="domain" description="Dicer dsRNA-binding fold" evidence="26">
    <location>
        <begin position="567"/>
        <end position="657"/>
    </location>
</feature>
<feature type="region of interest" description="Disordered" evidence="21">
    <location>
        <begin position="1"/>
        <end position="23"/>
    </location>
</feature>
<feature type="domain" description="Helicase C-terminal" evidence="25">
    <location>
        <begin position="380"/>
        <end position="540"/>
    </location>
</feature>
<dbReference type="InterPro" id="IPR036389">
    <property type="entry name" value="RNase_III_sf"/>
</dbReference>
<evidence type="ECO:0000256" key="9">
    <source>
        <dbReference type="ARBA" id="ARBA00022759"/>
    </source>
</evidence>
<dbReference type="SMART" id="SM00535">
    <property type="entry name" value="RIBOc"/>
    <property type="match status" value="2"/>
</dbReference>
<comment type="cofactor">
    <cofactor evidence="1">
        <name>Mn(2+)</name>
        <dbReference type="ChEBI" id="CHEBI:29035"/>
    </cofactor>
</comment>
<evidence type="ECO:0000313" key="28">
    <source>
        <dbReference type="EnsemblPlants" id="KQJ97187"/>
    </source>
</evidence>
<dbReference type="InterPro" id="IPR000999">
    <property type="entry name" value="RNase_III_dom"/>
</dbReference>
<dbReference type="InterPro" id="IPR001650">
    <property type="entry name" value="Helicase_C-like"/>
</dbReference>
<evidence type="ECO:0000256" key="18">
    <source>
        <dbReference type="ARBA" id="ARBA00035116"/>
    </source>
</evidence>
<evidence type="ECO:0000256" key="4">
    <source>
        <dbReference type="ARBA" id="ARBA00011499"/>
    </source>
</evidence>
<protein>
    <submittedName>
        <fullName evidence="27 28">Uncharacterized protein</fullName>
    </submittedName>
</protein>
<dbReference type="EnsemblPlants" id="KQJ97187">
    <property type="protein sequence ID" value="KQJ97187"/>
    <property type="gene ID" value="BRADI_3g29287v3"/>
</dbReference>
<dbReference type="InterPro" id="IPR005034">
    <property type="entry name" value="Dicer_dimerisation"/>
</dbReference>
<evidence type="ECO:0000256" key="7">
    <source>
        <dbReference type="ARBA" id="ARBA00022737"/>
    </source>
</evidence>
<evidence type="ECO:0000256" key="14">
    <source>
        <dbReference type="ARBA" id="ARBA00022884"/>
    </source>
</evidence>
<dbReference type="Gene3D" id="2.170.260.10">
    <property type="entry name" value="paz domain"/>
    <property type="match status" value="1"/>
</dbReference>
<dbReference type="InterPro" id="IPR011545">
    <property type="entry name" value="DEAD/DEAH_box_helicase_dom"/>
</dbReference>
<comment type="subcellular location">
    <subcellularLocation>
        <location evidence="3">Nucleus</location>
    </subcellularLocation>
</comment>
<dbReference type="Pfam" id="PF03368">
    <property type="entry name" value="Dicer_dimer"/>
    <property type="match status" value="1"/>
</dbReference>
<keyword evidence="29" id="KW-1185">Reference proteome</keyword>
<dbReference type="InterPro" id="IPR027417">
    <property type="entry name" value="P-loop_NTPase"/>
</dbReference>
<dbReference type="Proteomes" id="UP000008810">
    <property type="component" value="Chromosome 3"/>
</dbReference>
<dbReference type="SUPFAM" id="SSF69065">
    <property type="entry name" value="RNase III domain-like"/>
    <property type="match status" value="2"/>
</dbReference>
<evidence type="ECO:0000256" key="6">
    <source>
        <dbReference type="ARBA" id="ARBA00022723"/>
    </source>
</evidence>
<dbReference type="InterPro" id="IPR014001">
    <property type="entry name" value="Helicase_ATP-bd"/>
</dbReference>
<dbReference type="SUPFAM" id="SSF54768">
    <property type="entry name" value="dsRNA-binding domain-like"/>
    <property type="match status" value="1"/>
</dbReference>
<evidence type="ECO:0000256" key="17">
    <source>
        <dbReference type="ARBA" id="ARBA00023242"/>
    </source>
</evidence>
<dbReference type="STRING" id="15368.A0A0Q3IA57"/>
<keyword evidence="10" id="KW-0378">Hydrolase</keyword>
<dbReference type="PANTHER" id="PTHR14950">
    <property type="entry name" value="DICER-RELATED"/>
    <property type="match status" value="1"/>
</dbReference>
<dbReference type="Gene3D" id="3.30.160.20">
    <property type="match status" value="1"/>
</dbReference>
<keyword evidence="8" id="KW-0547">Nucleotide-binding</keyword>
<dbReference type="ExpressionAtlas" id="A0A0Q3IA57">
    <property type="expression patterns" value="differential"/>
</dbReference>
<evidence type="ECO:0000256" key="1">
    <source>
        <dbReference type="ARBA" id="ARBA00001936"/>
    </source>
</evidence>
<dbReference type="SMART" id="SM00487">
    <property type="entry name" value="DEXDc"/>
    <property type="match status" value="1"/>
</dbReference>
<dbReference type="PROSITE" id="PS51327">
    <property type="entry name" value="DICER_DSRBF"/>
    <property type="match status" value="1"/>
</dbReference>
<comment type="subunit">
    <text evidence="4">May interact with ARGONAUTE1 or PINHEAD through their common PAZ domains.</text>
</comment>
<dbReference type="OrthoDB" id="6513042at2759"/>
<accession>A0A0Q3IA57</accession>
<dbReference type="KEGG" id="bdi:100838800"/>
<dbReference type="InterPro" id="IPR038248">
    <property type="entry name" value="Dicer_dimer_sf"/>
</dbReference>
<keyword evidence="7" id="KW-0677">Repeat</keyword>
<dbReference type="PROSITE" id="PS50142">
    <property type="entry name" value="RNASE_3_2"/>
    <property type="match status" value="2"/>
</dbReference>
<feature type="compositionally biased region" description="Pro residues" evidence="21">
    <location>
        <begin position="8"/>
        <end position="17"/>
    </location>
</feature>
<dbReference type="GO" id="GO:0003723">
    <property type="term" value="F:RNA binding"/>
    <property type="evidence" value="ECO:0000318"/>
    <property type="project" value="GO_Central"/>
</dbReference>
<evidence type="ECO:0000259" key="26">
    <source>
        <dbReference type="PROSITE" id="PS51327"/>
    </source>
</evidence>
<comment type="similarity">
    <text evidence="18 20">Belongs to the helicase family. Dicer subfamily.</text>
</comment>
<reference evidence="27 28" key="1">
    <citation type="journal article" date="2010" name="Nature">
        <title>Genome sequencing and analysis of the model grass Brachypodium distachyon.</title>
        <authorList>
            <consortium name="International Brachypodium Initiative"/>
        </authorList>
    </citation>
    <scope>NUCLEOTIDE SEQUENCE [LARGE SCALE GENOMIC DNA]</scope>
    <source>
        <strain evidence="27 28">Bd21</strain>
    </source>
</reference>
<dbReference type="EMBL" id="CM000882">
    <property type="protein sequence ID" value="KQJ97187.1"/>
    <property type="molecule type" value="Genomic_DNA"/>
</dbReference>
<feature type="domain" description="RNase III" evidence="22">
    <location>
        <begin position="1225"/>
        <end position="1373"/>
    </location>
</feature>
<keyword evidence="17" id="KW-0539">Nucleus</keyword>
<dbReference type="CDD" id="cd00593">
    <property type="entry name" value="RIBOc"/>
    <property type="match status" value="2"/>
</dbReference>
<feature type="domain" description="PAZ" evidence="23">
    <location>
        <begin position="866"/>
        <end position="990"/>
    </location>
</feature>
<keyword evidence="11" id="KW-0347">Helicase</keyword>
<evidence type="ECO:0000259" key="22">
    <source>
        <dbReference type="PROSITE" id="PS50142"/>
    </source>
</evidence>
<dbReference type="InterPro" id="IPR014720">
    <property type="entry name" value="dsRBD_dom"/>
</dbReference>
<reference evidence="28" key="3">
    <citation type="submission" date="2018-08" db="UniProtKB">
        <authorList>
            <consortium name="EnsemblPlants"/>
        </authorList>
    </citation>
    <scope>IDENTIFICATION</scope>
    <source>
        <strain evidence="28">cv. Bd21</strain>
    </source>
</reference>
<reference evidence="27" key="2">
    <citation type="submission" date="2017-06" db="EMBL/GenBank/DDBJ databases">
        <title>WGS assembly of Brachypodium distachyon.</title>
        <authorList>
            <consortium name="The International Brachypodium Initiative"/>
            <person name="Lucas S."/>
            <person name="Harmon-Smith M."/>
            <person name="Lail K."/>
            <person name="Tice H."/>
            <person name="Grimwood J."/>
            <person name="Bruce D."/>
            <person name="Barry K."/>
            <person name="Shu S."/>
            <person name="Lindquist E."/>
            <person name="Wang M."/>
            <person name="Pitluck S."/>
            <person name="Vogel J.P."/>
            <person name="Garvin D.F."/>
            <person name="Mockler T.C."/>
            <person name="Schmutz J."/>
            <person name="Rokhsar D."/>
            <person name="Bevan M.W."/>
        </authorList>
    </citation>
    <scope>NUCLEOTIDE SEQUENCE</scope>
    <source>
        <strain evidence="27">Bd21</strain>
    </source>
</reference>
<evidence type="ECO:0000256" key="3">
    <source>
        <dbReference type="ARBA" id="ARBA00004123"/>
    </source>
</evidence>
<gene>
    <name evidence="28" type="primary">LOC100838800</name>
    <name evidence="27" type="ORF">BRADI_3g29287v3</name>
</gene>
<dbReference type="GO" id="GO:0005524">
    <property type="term" value="F:ATP binding"/>
    <property type="evidence" value="ECO:0007669"/>
    <property type="project" value="UniProtKB-KW"/>
</dbReference>
<evidence type="ECO:0000313" key="27">
    <source>
        <dbReference type="EMBL" id="KQJ97187.1"/>
    </source>
</evidence>
<dbReference type="SUPFAM" id="SSF52540">
    <property type="entry name" value="P-loop containing nucleoside triphosphate hydrolases"/>
    <property type="match status" value="1"/>
</dbReference>
<dbReference type="GO" id="GO:0004386">
    <property type="term" value="F:helicase activity"/>
    <property type="evidence" value="ECO:0007669"/>
    <property type="project" value="UniProtKB-KW"/>
</dbReference>
<feature type="domain" description="RNase III" evidence="22">
    <location>
        <begin position="1015"/>
        <end position="1184"/>
    </location>
</feature>
<dbReference type="Gramene" id="KQJ97187">
    <property type="protein sequence ID" value="KQJ97187"/>
    <property type="gene ID" value="BRADI_3g29287v3"/>
</dbReference>
<evidence type="ECO:0000256" key="20">
    <source>
        <dbReference type="PROSITE-ProRule" id="PRU00657"/>
    </source>
</evidence>
<comment type="function">
    <text evidence="19">Probably involved in the RNA silencing pathway. May cleave double-stranded RNA to produce short 21-24 nucleotides (nt) RNAs which target the selective destruction of complementary RNAs.</text>
</comment>
<evidence type="ECO:0000259" key="23">
    <source>
        <dbReference type="PROSITE" id="PS50821"/>
    </source>
</evidence>
<evidence type="ECO:0000256" key="8">
    <source>
        <dbReference type="ARBA" id="ARBA00022741"/>
    </source>
</evidence>